<evidence type="ECO:0000313" key="3">
    <source>
        <dbReference type="Proteomes" id="UP000310158"/>
    </source>
</evidence>
<dbReference type="OrthoDB" id="10662320at2759"/>
<evidence type="ECO:0000313" key="2">
    <source>
        <dbReference type="EMBL" id="THH14057.1"/>
    </source>
</evidence>
<feature type="region of interest" description="Disordered" evidence="1">
    <location>
        <begin position="382"/>
        <end position="445"/>
    </location>
</feature>
<gene>
    <name evidence="2" type="ORF">EW146_g6234</name>
</gene>
<feature type="compositionally biased region" description="Basic and acidic residues" evidence="1">
    <location>
        <begin position="420"/>
        <end position="429"/>
    </location>
</feature>
<dbReference type="EMBL" id="SGPL01000306">
    <property type="protein sequence ID" value="THH14057.1"/>
    <property type="molecule type" value="Genomic_DNA"/>
</dbReference>
<protein>
    <submittedName>
        <fullName evidence="2">Uncharacterized protein</fullName>
    </submittedName>
</protein>
<accession>A0A4S4LQ73</accession>
<feature type="compositionally biased region" description="Basic and acidic residues" evidence="1">
    <location>
        <begin position="203"/>
        <end position="238"/>
    </location>
</feature>
<comment type="caution">
    <text evidence="2">The sequence shown here is derived from an EMBL/GenBank/DDBJ whole genome shotgun (WGS) entry which is preliminary data.</text>
</comment>
<name>A0A4S4LQ73_9AGAM</name>
<feature type="region of interest" description="Disordered" evidence="1">
    <location>
        <begin position="299"/>
        <end position="344"/>
    </location>
</feature>
<keyword evidence="3" id="KW-1185">Reference proteome</keyword>
<organism evidence="2 3">
    <name type="scientific">Bondarzewia mesenterica</name>
    <dbReference type="NCBI Taxonomy" id="1095465"/>
    <lineage>
        <taxon>Eukaryota</taxon>
        <taxon>Fungi</taxon>
        <taxon>Dikarya</taxon>
        <taxon>Basidiomycota</taxon>
        <taxon>Agaricomycotina</taxon>
        <taxon>Agaricomycetes</taxon>
        <taxon>Russulales</taxon>
        <taxon>Bondarzewiaceae</taxon>
        <taxon>Bondarzewia</taxon>
    </lineage>
</organism>
<feature type="compositionally biased region" description="Basic and acidic residues" evidence="1">
    <location>
        <begin position="324"/>
        <end position="333"/>
    </location>
</feature>
<feature type="compositionally biased region" description="Polar residues" evidence="1">
    <location>
        <begin position="106"/>
        <end position="116"/>
    </location>
</feature>
<feature type="compositionally biased region" description="Polar residues" evidence="1">
    <location>
        <begin position="435"/>
        <end position="445"/>
    </location>
</feature>
<sequence length="445" mass="51491">MQPFHDRYHQSPDLPGPRSEHYLKQCRLFKIADIVRLARERQQRICRAHRDQVVQTHAETHYKARRVLEPLNVHSIEKQDYLPVITPTSPRRDEGVPTEPAPQPVSHPSTQCTSKPYLSPGERYAKMAWNANCWEAMQRRRREMRSREAHVDPEVAKRFKSAMDHFARKGKIHGFWNRVIAQKDPFRPHKRRSEPISPHRQRHDYYDPARDVYQRRDPQPDQSQEARWEPGSRREYQGRPEASLSYLPARQRRLTDSDEPYVPLSLSYSPPDRPAHYPRVRVPISPLQLIGPDEFRALQQHSNLSPPPPPRFPYRPLVPARWPVSHDDEDRGEGPSNDSYVYASVDPSDVQGLQLPINSVVAPSPLPVGAITEALAWLGGPHYTSPEREDDPLYPSPASLIRLNKRKAEDTDDSEPWQELPRKQARRDADEESDSVNPHNDNGEA</sequence>
<dbReference type="Proteomes" id="UP000310158">
    <property type="component" value="Unassembled WGS sequence"/>
</dbReference>
<proteinExistence type="predicted"/>
<dbReference type="AlphaFoldDB" id="A0A4S4LQ73"/>
<feature type="region of interest" description="Disordered" evidence="1">
    <location>
        <begin position="183"/>
        <end position="277"/>
    </location>
</feature>
<evidence type="ECO:0000256" key="1">
    <source>
        <dbReference type="SAM" id="MobiDB-lite"/>
    </source>
</evidence>
<feature type="compositionally biased region" description="Low complexity" evidence="1">
    <location>
        <begin position="260"/>
        <end position="270"/>
    </location>
</feature>
<feature type="region of interest" description="Disordered" evidence="1">
    <location>
        <begin position="84"/>
        <end position="117"/>
    </location>
</feature>
<reference evidence="2 3" key="1">
    <citation type="submission" date="2019-02" db="EMBL/GenBank/DDBJ databases">
        <title>Genome sequencing of the rare red list fungi Bondarzewia mesenterica.</title>
        <authorList>
            <person name="Buettner E."/>
            <person name="Kellner H."/>
        </authorList>
    </citation>
    <scope>NUCLEOTIDE SEQUENCE [LARGE SCALE GENOMIC DNA]</scope>
    <source>
        <strain evidence="2 3">DSM 108281</strain>
    </source>
</reference>